<gene>
    <name evidence="3" type="ORF">NP493_110g01021</name>
</gene>
<name>A0AAD9P6G7_RIDPI</name>
<evidence type="ECO:0000313" key="4">
    <source>
        <dbReference type="Proteomes" id="UP001209878"/>
    </source>
</evidence>
<dbReference type="Proteomes" id="UP001209878">
    <property type="component" value="Unassembled WGS sequence"/>
</dbReference>
<evidence type="ECO:0000313" key="3">
    <source>
        <dbReference type="EMBL" id="KAK2189016.1"/>
    </source>
</evidence>
<feature type="compositionally biased region" description="Acidic residues" evidence="1">
    <location>
        <begin position="276"/>
        <end position="295"/>
    </location>
</feature>
<feature type="transmembrane region" description="Helical" evidence="2">
    <location>
        <begin position="159"/>
        <end position="181"/>
    </location>
</feature>
<evidence type="ECO:0000256" key="1">
    <source>
        <dbReference type="SAM" id="MobiDB-lite"/>
    </source>
</evidence>
<keyword evidence="4" id="KW-1185">Reference proteome</keyword>
<keyword evidence="2" id="KW-0472">Membrane</keyword>
<feature type="transmembrane region" description="Helical" evidence="2">
    <location>
        <begin position="232"/>
        <end position="258"/>
    </location>
</feature>
<proteinExistence type="predicted"/>
<keyword evidence="2" id="KW-0812">Transmembrane</keyword>
<organism evidence="3 4">
    <name type="scientific">Ridgeia piscesae</name>
    <name type="common">Tubeworm</name>
    <dbReference type="NCBI Taxonomy" id="27915"/>
    <lineage>
        <taxon>Eukaryota</taxon>
        <taxon>Metazoa</taxon>
        <taxon>Spiralia</taxon>
        <taxon>Lophotrochozoa</taxon>
        <taxon>Annelida</taxon>
        <taxon>Polychaeta</taxon>
        <taxon>Sedentaria</taxon>
        <taxon>Canalipalpata</taxon>
        <taxon>Sabellida</taxon>
        <taxon>Siboglinidae</taxon>
        <taxon>Ridgeia</taxon>
    </lineage>
</organism>
<keyword evidence="2" id="KW-1133">Transmembrane helix</keyword>
<accession>A0AAD9P6G7</accession>
<dbReference type="EMBL" id="JAODUO010000116">
    <property type="protein sequence ID" value="KAK2189016.1"/>
    <property type="molecule type" value="Genomic_DNA"/>
</dbReference>
<feature type="region of interest" description="Disordered" evidence="1">
    <location>
        <begin position="267"/>
        <end position="295"/>
    </location>
</feature>
<dbReference type="AlphaFoldDB" id="A0AAD9P6G7"/>
<comment type="caution">
    <text evidence="3">The sequence shown here is derived from an EMBL/GenBank/DDBJ whole genome shotgun (WGS) entry which is preliminary data.</text>
</comment>
<feature type="transmembrane region" description="Helical" evidence="2">
    <location>
        <begin position="128"/>
        <end position="147"/>
    </location>
</feature>
<evidence type="ECO:0000256" key="2">
    <source>
        <dbReference type="SAM" id="Phobius"/>
    </source>
</evidence>
<feature type="transmembrane region" description="Helical" evidence="2">
    <location>
        <begin position="72"/>
        <end position="97"/>
    </location>
</feature>
<sequence>MATTEDRSHLLPAETGIQVGNNEETQTLSAEAVGNLQAFRDTTSLPTPVDDTPDKEPLYNRCWFRDLRPWQVLLLVIVQIILMLMNLGLAGVFLIGWRQSQGQCVLGVEYRPGGGMGDTSSPYWCDQVIYVSFAAISLLFSCIMVNWTAQLAASHRWLMIQLTATCIFLVGLVGYFCLFIYKFLYWCRSMKASVACHDEPDCDAKRRAIHTCLDAARFFDIDLMKEEHMTDAYWITLYELALVGATLLPWAFLVVICAERLKTSFRKKREAKPINDEDEDSEDEDVNYDDMSAEN</sequence>
<reference evidence="3" key="1">
    <citation type="journal article" date="2023" name="Mol. Biol. Evol.">
        <title>Third-Generation Sequencing Reveals the Adaptive Role of the Epigenome in Three Deep-Sea Polychaetes.</title>
        <authorList>
            <person name="Perez M."/>
            <person name="Aroh O."/>
            <person name="Sun Y."/>
            <person name="Lan Y."/>
            <person name="Juniper S.K."/>
            <person name="Young C.R."/>
            <person name="Angers B."/>
            <person name="Qian P.Y."/>
        </authorList>
    </citation>
    <scope>NUCLEOTIDE SEQUENCE</scope>
    <source>
        <strain evidence="3">R07B-5</strain>
    </source>
</reference>
<protein>
    <submittedName>
        <fullName evidence="3">Uncharacterized protein</fullName>
    </submittedName>
</protein>